<dbReference type="PROSITE" id="PS50110">
    <property type="entry name" value="RESPONSE_REGULATORY"/>
    <property type="match status" value="1"/>
</dbReference>
<feature type="modified residue" description="4-aspartylphosphate" evidence="3">
    <location>
        <position position="71"/>
    </location>
</feature>
<keyword evidence="2" id="KW-0418">Kinase</keyword>
<protein>
    <submittedName>
        <fullName evidence="6">Response regulator receiver modulated metal dependent phosphohydrolase</fullName>
    </submittedName>
</protein>
<dbReference type="InterPro" id="IPR052020">
    <property type="entry name" value="Cyclic_di-GMP/3'3'-cGAMP_PDE"/>
</dbReference>
<dbReference type="InterPro" id="IPR001789">
    <property type="entry name" value="Sig_transdc_resp-reg_receiver"/>
</dbReference>
<dbReference type="eggNOG" id="COG2203">
    <property type="taxonomic scope" value="Bacteria"/>
</dbReference>
<dbReference type="Gene3D" id="3.30.450.40">
    <property type="match status" value="1"/>
</dbReference>
<proteinExistence type="predicted"/>
<keyword evidence="7" id="KW-1185">Reference proteome</keyword>
<evidence type="ECO:0000259" key="4">
    <source>
        <dbReference type="PROSITE" id="PS50110"/>
    </source>
</evidence>
<dbReference type="Pfam" id="PF13487">
    <property type="entry name" value="HD_5"/>
    <property type="match status" value="1"/>
</dbReference>
<dbReference type="CDD" id="cd00077">
    <property type="entry name" value="HDc"/>
    <property type="match status" value="1"/>
</dbReference>
<dbReference type="InterPro" id="IPR003018">
    <property type="entry name" value="GAF"/>
</dbReference>
<dbReference type="PROSITE" id="PS51832">
    <property type="entry name" value="HD_GYP"/>
    <property type="match status" value="1"/>
</dbReference>
<dbReference type="Proteomes" id="UP000009047">
    <property type="component" value="Chromosome"/>
</dbReference>
<feature type="domain" description="HD-GYP" evidence="5">
    <location>
        <begin position="329"/>
        <end position="524"/>
    </location>
</feature>
<reference evidence="6 7" key="1">
    <citation type="journal article" date="2010" name="Stand. Genomic Sci.">
        <title>Complete genome sequence of Desulfarculus baarsii type strain (2st14).</title>
        <authorList>
            <person name="Sun H."/>
            <person name="Spring S."/>
            <person name="Lapidus A."/>
            <person name="Davenport K."/>
            <person name="Del Rio T.G."/>
            <person name="Tice H."/>
            <person name="Nolan M."/>
            <person name="Copeland A."/>
            <person name="Cheng J.F."/>
            <person name="Lucas S."/>
            <person name="Tapia R."/>
            <person name="Goodwin L."/>
            <person name="Pitluck S."/>
            <person name="Ivanova N."/>
            <person name="Pagani I."/>
            <person name="Mavromatis K."/>
            <person name="Ovchinnikova G."/>
            <person name="Pati A."/>
            <person name="Chen A."/>
            <person name="Palaniappan K."/>
            <person name="Hauser L."/>
            <person name="Chang Y.J."/>
            <person name="Jeffries C.D."/>
            <person name="Detter J.C."/>
            <person name="Han C."/>
            <person name="Rohde M."/>
            <person name="Brambilla E."/>
            <person name="Goker M."/>
            <person name="Woyke T."/>
            <person name="Bristow J."/>
            <person name="Eisen J.A."/>
            <person name="Markowitz V."/>
            <person name="Hugenholtz P."/>
            <person name="Kyrpides N.C."/>
            <person name="Klenk H.P."/>
            <person name="Land M."/>
        </authorList>
    </citation>
    <scope>NUCLEOTIDE SEQUENCE [LARGE SCALE GENOMIC DNA]</scope>
    <source>
        <strain evidence="7">ATCC 33931 / DSM 2075 / LMG 7858 / VKM B-1802 / 2st14</strain>
    </source>
</reference>
<dbReference type="Pfam" id="PF00072">
    <property type="entry name" value="Response_reg"/>
    <property type="match status" value="1"/>
</dbReference>
<feature type="domain" description="Response regulatory" evidence="4">
    <location>
        <begin position="21"/>
        <end position="136"/>
    </location>
</feature>
<evidence type="ECO:0000259" key="5">
    <source>
        <dbReference type="PROSITE" id="PS51832"/>
    </source>
</evidence>
<evidence type="ECO:0000256" key="1">
    <source>
        <dbReference type="ARBA" id="ARBA00022679"/>
    </source>
</evidence>
<dbReference type="eggNOG" id="COG0745">
    <property type="taxonomic scope" value="Bacteria"/>
</dbReference>
<dbReference type="GO" id="GO:0016301">
    <property type="term" value="F:kinase activity"/>
    <property type="evidence" value="ECO:0007669"/>
    <property type="project" value="UniProtKB-KW"/>
</dbReference>
<organism evidence="6 7">
    <name type="scientific">Desulfarculus baarsii (strain ATCC 33931 / DSM 2075 / LMG 7858 / VKM B-1802 / 2st14)</name>
    <dbReference type="NCBI Taxonomy" id="644282"/>
    <lineage>
        <taxon>Bacteria</taxon>
        <taxon>Pseudomonadati</taxon>
        <taxon>Thermodesulfobacteriota</taxon>
        <taxon>Desulfarculia</taxon>
        <taxon>Desulfarculales</taxon>
        <taxon>Desulfarculaceae</taxon>
        <taxon>Desulfarculus</taxon>
    </lineage>
</organism>
<dbReference type="HOGENOM" id="CLU_000445_92_10_7"/>
<dbReference type="Gene3D" id="1.10.3210.10">
    <property type="entry name" value="Hypothetical protein af1432"/>
    <property type="match status" value="1"/>
</dbReference>
<sequence length="534" mass="59456">MTREAQRAIPEDNAVSAERLRILLVDDEPNIREALREYLSSINNHHVVCAAGGPEALAIFKPGQFDCAFLDLKMPEMTGVELLSRLKEQDKSLPVIIMTGFPSLDAAIDTMRQGASDFLIKPFNLSEIKVTLERVVREQRLLKENLRLADRLRHQERIEKLNKELQRRIREQHIIHQISETIDRMHTSEDIYQGMAALAARYLDSEKTAVLLLDRASGQLLVIAAHGFGPEAIGQGAPGAELGVLGKVAAEGQPMFGQGATDKRLSAMLPLRGAFFATPIKIRDEIFGVLLVGEKSGGASYDGEDVFVARFLCQKAVLSIENIALYESMVANMHSTLGALVGAMEAKDPYTRQHSRRVTNFSVLTAQAMNLSIDQVESLRFAAYLHDIGKIGVKDHILLKDSRLSDEEYEQIKLHPVIGEAIIQAMDLTQNERSIIRHHHERWDGNGYPDGLERENIPLLARIVAVADAYDAMTSDRPYRKAKNRADAMVELRRCAGEQFDPNVVEAFLEMLVRYAPSEGGDMSLRQIGVGMEG</sequence>
<dbReference type="Pfam" id="PF13492">
    <property type="entry name" value="GAF_3"/>
    <property type="match status" value="1"/>
</dbReference>
<dbReference type="SUPFAM" id="SSF55781">
    <property type="entry name" value="GAF domain-like"/>
    <property type="match status" value="1"/>
</dbReference>
<dbReference type="InterPro" id="IPR037522">
    <property type="entry name" value="HD_GYP_dom"/>
</dbReference>
<dbReference type="SMART" id="SM00471">
    <property type="entry name" value="HDc"/>
    <property type="match status" value="1"/>
</dbReference>
<dbReference type="Gene3D" id="3.40.50.2300">
    <property type="match status" value="1"/>
</dbReference>
<dbReference type="SMART" id="SM00448">
    <property type="entry name" value="REC"/>
    <property type="match status" value="1"/>
</dbReference>
<dbReference type="PANTHER" id="PTHR45228">
    <property type="entry name" value="CYCLIC DI-GMP PHOSPHODIESTERASE TM_0186-RELATED"/>
    <property type="match status" value="1"/>
</dbReference>
<dbReference type="RefSeq" id="WP_013258819.1">
    <property type="nucleotide sequence ID" value="NC_014365.1"/>
</dbReference>
<dbReference type="PANTHER" id="PTHR45228:SF4">
    <property type="entry name" value="LIPOPROTEIN"/>
    <property type="match status" value="1"/>
</dbReference>
<dbReference type="eggNOG" id="COG2206">
    <property type="taxonomic scope" value="Bacteria"/>
</dbReference>
<evidence type="ECO:0000313" key="6">
    <source>
        <dbReference type="EMBL" id="ADK85378.1"/>
    </source>
</evidence>
<gene>
    <name evidence="6" type="ordered locus">Deba_2013</name>
</gene>
<dbReference type="InterPro" id="IPR003607">
    <property type="entry name" value="HD/PDEase_dom"/>
</dbReference>
<keyword evidence="1" id="KW-0808">Transferase</keyword>
<dbReference type="SUPFAM" id="SSF52172">
    <property type="entry name" value="CheY-like"/>
    <property type="match status" value="1"/>
</dbReference>
<dbReference type="STRING" id="644282.Deba_2013"/>
<dbReference type="AlphaFoldDB" id="E1QLB3"/>
<dbReference type="EMBL" id="CP002085">
    <property type="protein sequence ID" value="ADK85378.1"/>
    <property type="molecule type" value="Genomic_DNA"/>
</dbReference>
<dbReference type="InterPro" id="IPR029016">
    <property type="entry name" value="GAF-like_dom_sf"/>
</dbReference>
<dbReference type="KEGG" id="dbr:Deba_2013"/>
<name>E1QLB3_DESB2</name>
<dbReference type="SUPFAM" id="SSF109604">
    <property type="entry name" value="HD-domain/PDEase-like"/>
    <property type="match status" value="1"/>
</dbReference>
<evidence type="ECO:0000256" key="2">
    <source>
        <dbReference type="ARBA" id="ARBA00022777"/>
    </source>
</evidence>
<dbReference type="SMART" id="SM00065">
    <property type="entry name" value="GAF"/>
    <property type="match status" value="1"/>
</dbReference>
<dbReference type="GO" id="GO:0000160">
    <property type="term" value="P:phosphorelay signal transduction system"/>
    <property type="evidence" value="ECO:0007669"/>
    <property type="project" value="InterPro"/>
</dbReference>
<dbReference type="OrthoDB" id="9769359at2"/>
<evidence type="ECO:0000256" key="3">
    <source>
        <dbReference type="PROSITE-ProRule" id="PRU00169"/>
    </source>
</evidence>
<accession>E1QLB3</accession>
<dbReference type="CDD" id="cd00156">
    <property type="entry name" value="REC"/>
    <property type="match status" value="1"/>
</dbReference>
<evidence type="ECO:0000313" key="7">
    <source>
        <dbReference type="Proteomes" id="UP000009047"/>
    </source>
</evidence>
<dbReference type="InterPro" id="IPR011006">
    <property type="entry name" value="CheY-like_superfamily"/>
</dbReference>
<keyword evidence="3" id="KW-0597">Phosphoprotein</keyword>